<protein>
    <submittedName>
        <fullName evidence="1">Uncharacterized protein</fullName>
    </submittedName>
</protein>
<dbReference type="AlphaFoldDB" id="A0AAN0W065"/>
<dbReference type="Proteomes" id="UP000030081">
    <property type="component" value="Chromosome 2"/>
</dbReference>
<name>A0AAN0W065_9VIBR</name>
<reference evidence="1 2" key="1">
    <citation type="submission" date="2014-10" db="EMBL/GenBank/DDBJ databases">
        <title>The Complete Genome Sequence for the Shellfish Pathogen Vibrio coralliilyticus RE98 Isolated from a Shellfish Hatchery.</title>
        <authorList>
            <person name="Richards G.P."/>
            <person name="Bono J.L."/>
            <person name="Watson M.A."/>
            <person name="Needleman D.S."/>
        </authorList>
    </citation>
    <scope>NUCLEOTIDE SEQUENCE [LARGE SCALE GENOMIC DNA]</scope>
    <source>
        <strain evidence="1 2">RE98</strain>
    </source>
</reference>
<proteinExistence type="predicted"/>
<sequence>MQFLTYLRELCAMSLSLQNYHGCLVWVANNGSCRFIVSRTKAAELLTVMKEKALEANDKAVSLL</sequence>
<keyword evidence="2" id="KW-1185">Reference proteome</keyword>
<gene>
    <name evidence="1" type="ORF">IX92_20185</name>
</gene>
<dbReference type="KEGG" id="vcy:IX92_20185"/>
<dbReference type="EMBL" id="CP009618">
    <property type="protein sequence ID" value="AIW21336.1"/>
    <property type="molecule type" value="Genomic_DNA"/>
</dbReference>
<organism evidence="1 2">
    <name type="scientific">Vibrio coralliilyticus</name>
    <dbReference type="NCBI Taxonomy" id="190893"/>
    <lineage>
        <taxon>Bacteria</taxon>
        <taxon>Pseudomonadati</taxon>
        <taxon>Pseudomonadota</taxon>
        <taxon>Gammaproteobacteria</taxon>
        <taxon>Vibrionales</taxon>
        <taxon>Vibrionaceae</taxon>
        <taxon>Vibrio</taxon>
    </lineage>
</organism>
<accession>A0AAN0W065</accession>
<evidence type="ECO:0000313" key="2">
    <source>
        <dbReference type="Proteomes" id="UP000030081"/>
    </source>
</evidence>
<evidence type="ECO:0000313" key="1">
    <source>
        <dbReference type="EMBL" id="AIW21336.1"/>
    </source>
</evidence>